<dbReference type="PROSITE" id="PS51450">
    <property type="entry name" value="LRR"/>
    <property type="match status" value="3"/>
</dbReference>
<dbReference type="SMART" id="SM00369">
    <property type="entry name" value="LRR_TYP"/>
    <property type="match status" value="4"/>
</dbReference>
<dbReference type="OrthoDB" id="1883493at2759"/>
<dbReference type="PANTHER" id="PTHR24372">
    <property type="entry name" value="GLYCOPROTEIN HORMONE RECEPTOR"/>
    <property type="match status" value="1"/>
</dbReference>
<feature type="transmembrane region" description="Helical" evidence="13">
    <location>
        <begin position="436"/>
        <end position="457"/>
    </location>
</feature>
<feature type="transmembrane region" description="Helical" evidence="13">
    <location>
        <begin position="363"/>
        <end position="385"/>
    </location>
</feature>
<dbReference type="InterPro" id="IPR000276">
    <property type="entry name" value="GPCR_Rhodpsn"/>
</dbReference>
<feature type="transmembrane region" description="Helical" evidence="13">
    <location>
        <begin position="321"/>
        <end position="342"/>
    </location>
</feature>
<dbReference type="CDD" id="cd15136">
    <property type="entry name" value="7tmA_Glyco_hormone_R"/>
    <property type="match status" value="1"/>
</dbReference>
<comment type="similarity">
    <text evidence="2">Belongs to the G-protein coupled receptor 1 family.</text>
</comment>
<evidence type="ECO:0000256" key="12">
    <source>
        <dbReference type="SAM" id="MobiDB-lite"/>
    </source>
</evidence>
<dbReference type="InterPro" id="IPR017452">
    <property type="entry name" value="GPCR_Rhodpsn_7TM"/>
</dbReference>
<keyword evidence="16" id="KW-1185">Reference proteome</keyword>
<evidence type="ECO:0000256" key="8">
    <source>
        <dbReference type="ARBA" id="ARBA00023040"/>
    </source>
</evidence>
<dbReference type="InterPro" id="IPR003591">
    <property type="entry name" value="Leu-rich_rpt_typical-subtyp"/>
</dbReference>
<keyword evidence="8" id="KW-0297">G-protein coupled receptor</keyword>
<keyword evidence="5 13" id="KW-0812">Transmembrane</keyword>
<evidence type="ECO:0000256" key="5">
    <source>
        <dbReference type="ARBA" id="ARBA00022692"/>
    </source>
</evidence>
<dbReference type="Gene3D" id="3.80.10.10">
    <property type="entry name" value="Ribonuclease Inhibitor"/>
    <property type="match status" value="1"/>
</dbReference>
<evidence type="ECO:0000256" key="7">
    <source>
        <dbReference type="ARBA" id="ARBA00022989"/>
    </source>
</evidence>
<evidence type="ECO:0000256" key="9">
    <source>
        <dbReference type="ARBA" id="ARBA00023136"/>
    </source>
</evidence>
<name>A0A7R8CVW9_LEPSM</name>
<dbReference type="PANTHER" id="PTHR24372:SF82">
    <property type="entry name" value="RICKETS"/>
    <property type="match status" value="1"/>
</dbReference>
<dbReference type="GO" id="GO:0009755">
    <property type="term" value="P:hormone-mediated signaling pathway"/>
    <property type="evidence" value="ECO:0007669"/>
    <property type="project" value="TreeGrafter"/>
</dbReference>
<evidence type="ECO:0000313" key="15">
    <source>
        <dbReference type="EMBL" id="CAF2948172.1"/>
    </source>
</evidence>
<protein>
    <submittedName>
        <fullName evidence="15">LGR6</fullName>
    </submittedName>
</protein>
<dbReference type="Pfam" id="PF00001">
    <property type="entry name" value="7tm_1"/>
    <property type="match status" value="1"/>
</dbReference>
<dbReference type="Pfam" id="PF13855">
    <property type="entry name" value="LRR_8"/>
    <property type="match status" value="1"/>
</dbReference>
<dbReference type="SUPFAM" id="SSF52058">
    <property type="entry name" value="L domain-like"/>
    <property type="match status" value="1"/>
</dbReference>
<feature type="transmembrane region" description="Helical" evidence="13">
    <location>
        <begin position="239"/>
        <end position="265"/>
    </location>
</feature>
<keyword evidence="3" id="KW-1003">Cell membrane</keyword>
<evidence type="ECO:0000259" key="14">
    <source>
        <dbReference type="PROSITE" id="PS50262"/>
    </source>
</evidence>
<evidence type="ECO:0000313" key="16">
    <source>
        <dbReference type="Proteomes" id="UP000675881"/>
    </source>
</evidence>
<keyword evidence="7 13" id="KW-1133">Transmembrane helix</keyword>
<dbReference type="PROSITE" id="PS50262">
    <property type="entry name" value="G_PROTEIN_RECEP_F1_2"/>
    <property type="match status" value="1"/>
</dbReference>
<dbReference type="InterPro" id="IPR002131">
    <property type="entry name" value="Gphrmn_rcpt_fam"/>
</dbReference>
<feature type="transmembrane region" description="Helical" evidence="13">
    <location>
        <begin position="277"/>
        <end position="301"/>
    </location>
</feature>
<dbReference type="PRINTS" id="PR00237">
    <property type="entry name" value="GPCRRHODOPSN"/>
</dbReference>
<dbReference type="EMBL" id="HG994584">
    <property type="protein sequence ID" value="CAF2948172.1"/>
    <property type="molecule type" value="Genomic_DNA"/>
</dbReference>
<evidence type="ECO:0000256" key="11">
    <source>
        <dbReference type="ARBA" id="ARBA00023224"/>
    </source>
</evidence>
<keyword evidence="11" id="KW-0807">Transducer</keyword>
<comment type="subcellular location">
    <subcellularLocation>
        <location evidence="1">Cell membrane</location>
        <topology evidence="1">Multi-pass membrane protein</topology>
    </subcellularLocation>
</comment>
<dbReference type="InterPro" id="IPR032675">
    <property type="entry name" value="LRR_dom_sf"/>
</dbReference>
<evidence type="ECO:0000256" key="3">
    <source>
        <dbReference type="ARBA" id="ARBA00022475"/>
    </source>
</evidence>
<feature type="region of interest" description="Disordered" evidence="12">
    <location>
        <begin position="584"/>
        <end position="634"/>
    </location>
</feature>
<feature type="domain" description="G-protein coupled receptors family 1 profile" evidence="14">
    <location>
        <begin position="256"/>
        <end position="434"/>
    </location>
</feature>
<dbReference type="InterPro" id="IPR001611">
    <property type="entry name" value="Leu-rich_rpt"/>
</dbReference>
<evidence type="ECO:0000256" key="6">
    <source>
        <dbReference type="ARBA" id="ARBA00022737"/>
    </source>
</evidence>
<evidence type="ECO:0000256" key="10">
    <source>
        <dbReference type="ARBA" id="ARBA00023170"/>
    </source>
</evidence>
<feature type="transmembrane region" description="Helical" evidence="13">
    <location>
        <begin position="463"/>
        <end position="483"/>
    </location>
</feature>
<dbReference type="GO" id="GO:0016500">
    <property type="term" value="F:protein-hormone receptor activity"/>
    <property type="evidence" value="ECO:0007669"/>
    <property type="project" value="InterPro"/>
</dbReference>
<dbReference type="Gene3D" id="1.20.1070.10">
    <property type="entry name" value="Rhodopsin 7-helix transmembrane proteins"/>
    <property type="match status" value="1"/>
</dbReference>
<dbReference type="GO" id="GO:0007189">
    <property type="term" value="P:adenylate cyclase-activating G protein-coupled receptor signaling pathway"/>
    <property type="evidence" value="ECO:0007669"/>
    <property type="project" value="TreeGrafter"/>
</dbReference>
<evidence type="ECO:0000256" key="2">
    <source>
        <dbReference type="ARBA" id="ARBA00010663"/>
    </source>
</evidence>
<reference evidence="15" key="1">
    <citation type="submission" date="2021-02" db="EMBL/GenBank/DDBJ databases">
        <authorList>
            <person name="Bekaert M."/>
        </authorList>
    </citation>
    <scope>NUCLEOTIDE SEQUENCE</scope>
    <source>
        <strain evidence="15">IoA-00</strain>
    </source>
</reference>
<keyword evidence="10" id="KW-0675">Receptor</keyword>
<feature type="compositionally biased region" description="Basic residues" evidence="12">
    <location>
        <begin position="606"/>
        <end position="616"/>
    </location>
</feature>
<keyword evidence="9 13" id="KW-0472">Membrane</keyword>
<dbReference type="GO" id="GO:0005886">
    <property type="term" value="C:plasma membrane"/>
    <property type="evidence" value="ECO:0007669"/>
    <property type="project" value="UniProtKB-SubCell"/>
</dbReference>
<dbReference type="GO" id="GO:0008528">
    <property type="term" value="F:G protein-coupled peptide receptor activity"/>
    <property type="evidence" value="ECO:0007669"/>
    <property type="project" value="TreeGrafter"/>
</dbReference>
<keyword evidence="4" id="KW-0433">Leucine-rich repeat</keyword>
<sequence>MLELKSNALESLPDLRKCKELRLLDLAHNKISHLISFESNEESPFSSMSKLHDLLLNHNYINNISSTVFLGLDNLQILDLSHNGIEDIHDDAFANLTNLKDVNLGENKFSQLPSKGMESVTHLKVHNNPSLRDFPGPERFPLIQSLVLSYAYHCCQFLPSVYQSKGGEEHRSPLTGELGDLQETVFFPGEDFDASLWSNESSLLWSSPESEGSEFALNPGITCTPSPGPFMPCNDLFDWWALRCSVWIVFLLALLGNGCVVIVLVASRGKMDVPRFLVCNLAMADFFMGIYLGFLAVVDASTLGEFRKYAIPWQFSAGCQAAGFFGVLSSELSVFTLAVITLERNYAITHAMHLNKRLSLKHAAYIMIGGWTFGLLTASLPFIGISDYRKFAICLPFETGTPLSLGYVVFLMVINGVAFSILMGCYLKMYCAIRDFICWAPIAFFSLTAAFGVRLVSLEGAKVFTVFVLPLNSCCNPFLYAILTKQFKKDCVMICKAVEESRVTRGIGRCRHSSNFSNRQTPANTNSLLNSGGAPVGSYNNTRGTVCSCNAGKKVGSGHGSSSRKINMQFTKIKRLFLGYRKETSSGSGGAGIESLNSGSNDYPGRHHHHHHHTNRLRYPPGPGGPHSSKTTGQAKCICIK</sequence>
<proteinExistence type="inferred from homology"/>
<evidence type="ECO:0000256" key="13">
    <source>
        <dbReference type="SAM" id="Phobius"/>
    </source>
</evidence>
<accession>A0A7R8CVW9</accession>
<feature type="transmembrane region" description="Helical" evidence="13">
    <location>
        <begin position="405"/>
        <end position="427"/>
    </location>
</feature>
<gene>
    <name evidence="15" type="ORF">LSAA_10104</name>
</gene>
<dbReference type="SUPFAM" id="SSF81321">
    <property type="entry name" value="Family A G protein-coupled receptor-like"/>
    <property type="match status" value="1"/>
</dbReference>
<dbReference type="SMART" id="SM00365">
    <property type="entry name" value="LRR_SD22"/>
    <property type="match status" value="2"/>
</dbReference>
<keyword evidence="6" id="KW-0677">Repeat</keyword>
<evidence type="ECO:0000256" key="4">
    <source>
        <dbReference type="ARBA" id="ARBA00022614"/>
    </source>
</evidence>
<evidence type="ECO:0000256" key="1">
    <source>
        <dbReference type="ARBA" id="ARBA00004651"/>
    </source>
</evidence>
<dbReference type="PRINTS" id="PR00373">
    <property type="entry name" value="GLYCHORMONER"/>
</dbReference>
<organism evidence="15 16">
    <name type="scientific">Lepeophtheirus salmonis</name>
    <name type="common">Salmon louse</name>
    <name type="synonym">Caligus salmonis</name>
    <dbReference type="NCBI Taxonomy" id="72036"/>
    <lineage>
        <taxon>Eukaryota</taxon>
        <taxon>Metazoa</taxon>
        <taxon>Ecdysozoa</taxon>
        <taxon>Arthropoda</taxon>
        <taxon>Crustacea</taxon>
        <taxon>Multicrustacea</taxon>
        <taxon>Hexanauplia</taxon>
        <taxon>Copepoda</taxon>
        <taxon>Siphonostomatoida</taxon>
        <taxon>Caligidae</taxon>
        <taxon>Lepeophtheirus</taxon>
    </lineage>
</organism>
<dbReference type="AlphaFoldDB" id="A0A7R8CVW9"/>
<dbReference type="Proteomes" id="UP000675881">
    <property type="component" value="Chromosome 5"/>
</dbReference>